<name>A0A1S3ASP5_CUCME</name>
<gene>
    <name evidence="2" type="primary">103482583</name>
</gene>
<dbReference type="InterPro" id="IPR003593">
    <property type="entry name" value="AAA+_ATPase"/>
</dbReference>
<dbReference type="PRINTS" id="PR00364">
    <property type="entry name" value="DISEASERSIST"/>
</dbReference>
<evidence type="ECO:0000313" key="2">
    <source>
        <dbReference type="EnsemblPlants" id="MELO3C005506.2.1"/>
    </source>
</evidence>
<dbReference type="Gramene" id="MELO3C005506.2.1">
    <property type="protein sequence ID" value="MELO3C005506.2.1"/>
    <property type="gene ID" value="MELO3C005506.2"/>
</dbReference>
<dbReference type="InterPro" id="IPR027417">
    <property type="entry name" value="P-loop_NTPase"/>
</dbReference>
<dbReference type="GO" id="GO:0043531">
    <property type="term" value="F:ADP binding"/>
    <property type="evidence" value="ECO:0007669"/>
    <property type="project" value="InterPro"/>
</dbReference>
<dbReference type="InterPro" id="IPR044974">
    <property type="entry name" value="Disease_R_plants"/>
</dbReference>
<reference evidence="2" key="1">
    <citation type="submission" date="2023-03" db="UniProtKB">
        <authorList>
            <consortium name="EnsemblPlants"/>
        </authorList>
    </citation>
    <scope>IDENTIFICATION</scope>
</reference>
<feature type="domain" description="AAA+ ATPase" evidence="1">
    <location>
        <begin position="60"/>
        <end position="223"/>
    </location>
</feature>
<dbReference type="SMART" id="SM00382">
    <property type="entry name" value="AAA"/>
    <property type="match status" value="1"/>
</dbReference>
<dbReference type="eggNOG" id="ENOG502RPBY">
    <property type="taxonomic scope" value="Eukaryota"/>
</dbReference>
<accession>A0A1S3ASP5</accession>
<protein>
    <recommendedName>
        <fullName evidence="1">AAA+ ATPase domain-containing protein</fullName>
    </recommendedName>
</protein>
<dbReference type="Pfam" id="PF00931">
    <property type="entry name" value="NB-ARC"/>
    <property type="match status" value="1"/>
</dbReference>
<dbReference type="Gene3D" id="3.40.50.300">
    <property type="entry name" value="P-loop containing nucleotide triphosphate hydrolases"/>
    <property type="match status" value="1"/>
</dbReference>
<dbReference type="GO" id="GO:0098542">
    <property type="term" value="P:defense response to other organism"/>
    <property type="evidence" value="ECO:0007669"/>
    <property type="project" value="TreeGrafter"/>
</dbReference>
<proteinExistence type="predicted"/>
<dbReference type="InterPro" id="IPR002182">
    <property type="entry name" value="NB-ARC"/>
</dbReference>
<dbReference type="EnsemblPlants" id="MELO3C005506.2.1">
    <property type="protein sequence ID" value="MELO3C005506.2.1"/>
    <property type="gene ID" value="MELO3C005506.2"/>
</dbReference>
<dbReference type="SUPFAM" id="SSF52540">
    <property type="entry name" value="P-loop containing nucleoside triphosphate hydrolases"/>
    <property type="match status" value="1"/>
</dbReference>
<organism evidence="2">
    <name type="scientific">Cucumis melo</name>
    <name type="common">Muskmelon</name>
    <dbReference type="NCBI Taxonomy" id="3656"/>
    <lineage>
        <taxon>Eukaryota</taxon>
        <taxon>Viridiplantae</taxon>
        <taxon>Streptophyta</taxon>
        <taxon>Embryophyta</taxon>
        <taxon>Tracheophyta</taxon>
        <taxon>Spermatophyta</taxon>
        <taxon>Magnoliopsida</taxon>
        <taxon>eudicotyledons</taxon>
        <taxon>Gunneridae</taxon>
        <taxon>Pentapetalae</taxon>
        <taxon>rosids</taxon>
        <taxon>fabids</taxon>
        <taxon>Cucurbitales</taxon>
        <taxon>Cucurbitaceae</taxon>
        <taxon>Benincaseae</taxon>
        <taxon>Cucumis</taxon>
    </lineage>
</organism>
<dbReference type="PANTHER" id="PTHR23155:SF1220">
    <property type="entry name" value="BLIGHT RESISTANCE PROTEIN RGA3-LIKE"/>
    <property type="match status" value="1"/>
</dbReference>
<dbReference type="PANTHER" id="PTHR23155">
    <property type="entry name" value="DISEASE RESISTANCE PROTEIN RP"/>
    <property type="match status" value="1"/>
</dbReference>
<sequence length="298" mass="33450">MNGVLQNSEIQPTAAADPRTQIFKWVTQTVDGSTVHGVENELLVLQKMLEKPTIGGGGDGFRAIGIIGVRGIGKSTIARAFLQKSEVKSKFLPRIWISMSRNFTEDDDPKIALLKRILITLGVDTKFPGGETLGSLLYALRLQLRGKRYLIVLDDVQEFKTEKEQNDWYWDLNSCEKIGEKLRDGFPKGNGGVVILTSRSEKAAKAMVGEGNLRCLVPQKDPESFWEIFRQEVVKDGVSIPDEILNFKELKVKLLKKCGGLPLIAKMMGEIQFKKELEKKKNTEQKKKIDDDEIPTKC</sequence>
<evidence type="ECO:0000259" key="1">
    <source>
        <dbReference type="SMART" id="SM00382"/>
    </source>
</evidence>
<dbReference type="AlphaFoldDB" id="A0A1S3ASP5"/>